<accession>A0A1T4NMM5</accession>
<protein>
    <submittedName>
        <fullName evidence="1">Uncharacterized protein</fullName>
    </submittedName>
</protein>
<dbReference type="RefSeq" id="WP_078756485.1">
    <property type="nucleotide sequence ID" value="NZ_FUWO01000020.1"/>
</dbReference>
<dbReference type="Proteomes" id="UP000189941">
    <property type="component" value="Unassembled WGS sequence"/>
</dbReference>
<dbReference type="EMBL" id="FUWO01000020">
    <property type="protein sequence ID" value="SJZ80337.1"/>
    <property type="molecule type" value="Genomic_DNA"/>
</dbReference>
<dbReference type="STRING" id="1121925.SAMN02746011_01799"/>
<dbReference type="OrthoDB" id="2139729at2"/>
<sequence>MGKFKKGLGFGVAIVGAYLLAEKFYPKQTEHYKNEMGKRYQDAKDELNIMKDKTIEQGQDFASLAGLASDETKENFAHAQKDVVKSLKELSGKVGKVVSDTKNNLTDLDDNDKVVDTLVKGVTQVKDELTSSFDEILSSFSTLKDGVKETTDAALELSEEVVSE</sequence>
<evidence type="ECO:0000313" key="1">
    <source>
        <dbReference type="EMBL" id="SJZ80337.1"/>
    </source>
</evidence>
<organism evidence="1 2">
    <name type="scientific">Globicatella sulfidifaciens DSM 15739</name>
    <dbReference type="NCBI Taxonomy" id="1121925"/>
    <lineage>
        <taxon>Bacteria</taxon>
        <taxon>Bacillati</taxon>
        <taxon>Bacillota</taxon>
        <taxon>Bacilli</taxon>
        <taxon>Lactobacillales</taxon>
        <taxon>Aerococcaceae</taxon>
        <taxon>Globicatella</taxon>
    </lineage>
</organism>
<name>A0A1T4NMM5_9LACT</name>
<dbReference type="AlphaFoldDB" id="A0A1T4NMM5"/>
<evidence type="ECO:0000313" key="2">
    <source>
        <dbReference type="Proteomes" id="UP000189941"/>
    </source>
</evidence>
<keyword evidence="2" id="KW-1185">Reference proteome</keyword>
<proteinExistence type="predicted"/>
<gene>
    <name evidence="1" type="ORF">SAMN02746011_01799</name>
</gene>
<reference evidence="2" key="1">
    <citation type="submission" date="2017-02" db="EMBL/GenBank/DDBJ databases">
        <authorList>
            <person name="Varghese N."/>
            <person name="Submissions S."/>
        </authorList>
    </citation>
    <scope>NUCLEOTIDE SEQUENCE [LARGE SCALE GENOMIC DNA]</scope>
    <source>
        <strain evidence="2">DSM 15739</strain>
    </source>
</reference>